<evidence type="ECO:0000259" key="2">
    <source>
        <dbReference type="Pfam" id="PF20103"/>
    </source>
</evidence>
<evidence type="ECO:0000313" key="3">
    <source>
        <dbReference type="EMBL" id="UOE18754.1"/>
    </source>
</evidence>
<dbReference type="OrthoDB" id="3245799at2"/>
<keyword evidence="4" id="KW-1185">Reference proteome</keyword>
<feature type="domain" description="DUF6493" evidence="2">
    <location>
        <begin position="246"/>
        <end position="380"/>
    </location>
</feature>
<organism evidence="3 4">
    <name type="scientific">Thermobifida halotolerans</name>
    <dbReference type="NCBI Taxonomy" id="483545"/>
    <lineage>
        <taxon>Bacteria</taxon>
        <taxon>Bacillati</taxon>
        <taxon>Actinomycetota</taxon>
        <taxon>Actinomycetes</taxon>
        <taxon>Streptosporangiales</taxon>
        <taxon>Nocardiopsidaceae</taxon>
        <taxon>Thermobifida</taxon>
    </lineage>
</organism>
<reference evidence="3" key="1">
    <citation type="submission" date="2020-10" db="EMBL/GenBank/DDBJ databases">
        <title>De novo genome project of the cellulose decomposer Thermobifida halotolerans type strain.</title>
        <authorList>
            <person name="Nagy I."/>
            <person name="Horvath B."/>
            <person name="Kukolya J."/>
            <person name="Nagy I."/>
            <person name="Orsini M."/>
        </authorList>
    </citation>
    <scope>NUCLEOTIDE SEQUENCE</scope>
    <source>
        <strain evidence="3">DSM 44931</strain>
    </source>
</reference>
<gene>
    <name evidence="3" type="ORF">NI17_018495</name>
</gene>
<dbReference type="AlphaFoldDB" id="A0A399FY98"/>
<proteinExistence type="predicted"/>
<dbReference type="KEGG" id="thao:NI17_018495"/>
<sequence length="473" mass="52231">MSTIPAPEPPIDDPVDPLPRFTRRTGVSPDGARRLLPEEREVLDEAVEKLTPEAMGVLVAVAETDRGGLLARLAALSERDRHSCVPYLKRFLRPLRASDWPERPGTRGERVHDRRLKLALLLAGAVCEREAAAAARWVRHTKLQRADTSYPDALWLLGVLADRPEEWRADFADRIAERRNPGLERFWFPLAREMMVESGRPVPTHGDFVRAWMRGIEYPPRYCAEGISSRDYPDTLLDRLREDPLLDALLPWIFQDDDSVALLWTYEAEDADRWPWALAALAGEGRVDRAPLLDAVLACLVRGGRPSRAGYCLEVLAHLDPTDEECAERVPTLLRLLPGSHSTVAGFAQQRLRALDDAGLLGTEHLVEASRSALLRTEKKLVRAQLTWLDRAARRDPSRAGAVVLAAADVFGHEDTAIRERAWAVVARHLPHAPDGVRTGLAAASAALGPAPRARAAEILGAEPSDDTAPATG</sequence>
<accession>A0A399FY98</accession>
<dbReference type="InterPro" id="IPR045472">
    <property type="entry name" value="DUF6493"/>
</dbReference>
<name>A0A399FY98_9ACTN</name>
<protein>
    <recommendedName>
        <fullName evidence="2">DUF6493 domain-containing protein</fullName>
    </recommendedName>
</protein>
<dbReference type="RefSeq" id="WP_068691211.1">
    <property type="nucleotide sequence ID" value="NZ_CP063196.1"/>
</dbReference>
<dbReference type="Proteomes" id="UP000265719">
    <property type="component" value="Chromosome"/>
</dbReference>
<feature type="region of interest" description="Disordered" evidence="1">
    <location>
        <begin position="1"/>
        <end position="33"/>
    </location>
</feature>
<evidence type="ECO:0000256" key="1">
    <source>
        <dbReference type="SAM" id="MobiDB-lite"/>
    </source>
</evidence>
<evidence type="ECO:0000313" key="4">
    <source>
        <dbReference type="Proteomes" id="UP000265719"/>
    </source>
</evidence>
<dbReference type="Pfam" id="PF20103">
    <property type="entry name" value="DUF6493"/>
    <property type="match status" value="1"/>
</dbReference>
<dbReference type="EMBL" id="CP063196">
    <property type="protein sequence ID" value="UOE18754.1"/>
    <property type="molecule type" value="Genomic_DNA"/>
</dbReference>